<sequence>MKAAAARSRQSTLFDFGLHKLSHGASPSKRSGFQGPRLCPEALEQRRQREEAEAVQRNVSRPQTAGQARLVEADLRSGIRPVGRPRTINKEISRHPVMALALICFGIQVHRCFLKKQVVAWNAARQKRRACGDPELLCRTCKLLLRDPEFQKSRIFSRAVFEGVPKSSGINHKWDYGKA</sequence>
<protein>
    <submittedName>
        <fullName evidence="1">Uncharacterized protein</fullName>
    </submittedName>
</protein>
<reference evidence="1 2" key="1">
    <citation type="journal article" date="2010" name="Science">
        <title>Genomic analysis of organismal complexity in the multicellular green alga Volvox carteri.</title>
        <authorList>
            <person name="Prochnik S.E."/>
            <person name="Umen J."/>
            <person name="Nedelcu A.M."/>
            <person name="Hallmann A."/>
            <person name="Miller S.M."/>
            <person name="Nishii I."/>
            <person name="Ferris P."/>
            <person name="Kuo A."/>
            <person name="Mitros T."/>
            <person name="Fritz-Laylin L.K."/>
            <person name="Hellsten U."/>
            <person name="Chapman J."/>
            <person name="Simakov O."/>
            <person name="Rensing S.A."/>
            <person name="Terry A."/>
            <person name="Pangilinan J."/>
            <person name="Kapitonov V."/>
            <person name="Jurka J."/>
            <person name="Salamov A."/>
            <person name="Shapiro H."/>
            <person name="Schmutz J."/>
            <person name="Grimwood J."/>
            <person name="Lindquist E."/>
            <person name="Lucas S."/>
            <person name="Grigoriev I.V."/>
            <person name="Schmitt R."/>
            <person name="Kirk D."/>
            <person name="Rokhsar D.S."/>
        </authorList>
    </citation>
    <scope>NUCLEOTIDE SEQUENCE [LARGE SCALE GENOMIC DNA]</scope>
    <source>
        <strain evidence="2">f. Nagariensis / Eve</strain>
    </source>
</reference>
<organism evidence="2">
    <name type="scientific">Volvox carteri f. nagariensis</name>
    <dbReference type="NCBI Taxonomy" id="3068"/>
    <lineage>
        <taxon>Eukaryota</taxon>
        <taxon>Viridiplantae</taxon>
        <taxon>Chlorophyta</taxon>
        <taxon>core chlorophytes</taxon>
        <taxon>Chlorophyceae</taxon>
        <taxon>CS clade</taxon>
        <taxon>Chlamydomonadales</taxon>
        <taxon>Volvocaceae</taxon>
        <taxon>Volvox</taxon>
    </lineage>
</organism>
<name>D8TU88_VOLCA</name>
<accession>D8TU88</accession>
<dbReference type="RefSeq" id="XP_002949999.1">
    <property type="nucleotide sequence ID" value="XM_002949953.1"/>
</dbReference>
<dbReference type="Proteomes" id="UP000001058">
    <property type="component" value="Unassembled WGS sequence"/>
</dbReference>
<dbReference type="KEGG" id="vcn:VOLCADRAFT_90390"/>
<dbReference type="InParanoid" id="D8TU88"/>
<dbReference type="AlphaFoldDB" id="D8TU88"/>
<proteinExistence type="predicted"/>
<gene>
    <name evidence="1" type="ORF">VOLCADRAFT_90390</name>
</gene>
<dbReference type="GeneID" id="9619062"/>
<evidence type="ECO:0000313" key="1">
    <source>
        <dbReference type="EMBL" id="EFJ49102.1"/>
    </source>
</evidence>
<evidence type="ECO:0000313" key="2">
    <source>
        <dbReference type="Proteomes" id="UP000001058"/>
    </source>
</evidence>
<keyword evidence="2" id="KW-1185">Reference proteome</keyword>
<dbReference type="EMBL" id="GL378337">
    <property type="protein sequence ID" value="EFJ49102.1"/>
    <property type="molecule type" value="Genomic_DNA"/>
</dbReference>